<dbReference type="Proteomes" id="UP000460561">
    <property type="component" value="Unassembled WGS sequence"/>
</dbReference>
<dbReference type="OrthoDB" id="9807742at2"/>
<dbReference type="NCBIfam" id="TIGR01509">
    <property type="entry name" value="HAD-SF-IA-v3"/>
    <property type="match status" value="1"/>
</dbReference>
<dbReference type="SUPFAM" id="SSF56784">
    <property type="entry name" value="HAD-like"/>
    <property type="match status" value="1"/>
</dbReference>
<dbReference type="InterPro" id="IPR006439">
    <property type="entry name" value="HAD-SF_hydro_IA"/>
</dbReference>
<evidence type="ECO:0000313" key="2">
    <source>
        <dbReference type="Proteomes" id="UP000460561"/>
    </source>
</evidence>
<dbReference type="PRINTS" id="PR00413">
    <property type="entry name" value="HADHALOGNASE"/>
</dbReference>
<evidence type="ECO:0000313" key="1">
    <source>
        <dbReference type="EMBL" id="MXP26117.1"/>
    </source>
</evidence>
<comment type="caution">
    <text evidence="1">The sequence shown here is derived from an EMBL/GenBank/DDBJ whole genome shotgun (WGS) entry which is preliminary data.</text>
</comment>
<keyword evidence="2" id="KW-1185">Reference proteome</keyword>
<keyword evidence="1" id="KW-0378">Hydrolase</keyword>
<dbReference type="PANTHER" id="PTHR43611:SF3">
    <property type="entry name" value="FLAVIN MONONUCLEOTIDE HYDROLASE 1, CHLOROPLATIC"/>
    <property type="match status" value="1"/>
</dbReference>
<dbReference type="Gene3D" id="3.40.50.1000">
    <property type="entry name" value="HAD superfamily/HAD-like"/>
    <property type="match status" value="1"/>
</dbReference>
<sequence length="204" mass="23399">MKAPIKAVVFDVGKVLIRWDMRLLFAKLIRDPAELDWFLANVVTEEWHFEHDAGRELAEMVAEKKLQFPDHAHIIEAYATRFLETIPGHIPGTHELVERLAARDVPLYALTNFAVPFWAEFRPTEPIFDHFRDIVVSGQEKMAKPDPAIYALSEERFGYPGHELLFIDDNPANIKAARECGWNAHHFHDAKSLEADLKAYGLLD</sequence>
<name>A0A845A9C5_9SPHN</name>
<dbReference type="InterPro" id="IPR036412">
    <property type="entry name" value="HAD-like_sf"/>
</dbReference>
<dbReference type="AlphaFoldDB" id="A0A845A9C5"/>
<protein>
    <submittedName>
        <fullName evidence="1">HAD-IA family hydrolase</fullName>
    </submittedName>
</protein>
<dbReference type="PANTHER" id="PTHR43611">
    <property type="entry name" value="ALPHA-D-GLUCOSE 1-PHOSPHATE PHOSPHATASE"/>
    <property type="match status" value="1"/>
</dbReference>
<gene>
    <name evidence="1" type="ORF">GRI39_08720</name>
</gene>
<dbReference type="EMBL" id="WTYQ01000003">
    <property type="protein sequence ID" value="MXP26117.1"/>
    <property type="molecule type" value="Genomic_DNA"/>
</dbReference>
<dbReference type="Pfam" id="PF00702">
    <property type="entry name" value="Hydrolase"/>
    <property type="match status" value="1"/>
</dbReference>
<dbReference type="SFLD" id="SFLDG01129">
    <property type="entry name" value="C1.5:_HAD__Beta-PGM__Phosphata"/>
    <property type="match status" value="1"/>
</dbReference>
<organism evidence="1 2">
    <name type="scientific">Altericroceibacterium indicum</name>
    <dbReference type="NCBI Taxonomy" id="374177"/>
    <lineage>
        <taxon>Bacteria</taxon>
        <taxon>Pseudomonadati</taxon>
        <taxon>Pseudomonadota</taxon>
        <taxon>Alphaproteobacteria</taxon>
        <taxon>Sphingomonadales</taxon>
        <taxon>Erythrobacteraceae</taxon>
        <taxon>Altericroceibacterium</taxon>
    </lineage>
</organism>
<reference evidence="1 2" key="1">
    <citation type="submission" date="2019-12" db="EMBL/GenBank/DDBJ databases">
        <title>Genomic-based taxomic classification of the family Erythrobacteraceae.</title>
        <authorList>
            <person name="Xu L."/>
        </authorList>
    </citation>
    <scope>NUCLEOTIDE SEQUENCE [LARGE SCALE GENOMIC DNA]</scope>
    <source>
        <strain evidence="1 2">DSM 18604</strain>
    </source>
</reference>
<dbReference type="CDD" id="cd02603">
    <property type="entry name" value="HAD_sEH-N_like"/>
    <property type="match status" value="1"/>
</dbReference>
<dbReference type="SFLD" id="SFLDS00003">
    <property type="entry name" value="Haloacid_Dehalogenase"/>
    <property type="match status" value="1"/>
</dbReference>
<dbReference type="GO" id="GO:0016787">
    <property type="term" value="F:hydrolase activity"/>
    <property type="evidence" value="ECO:0007669"/>
    <property type="project" value="UniProtKB-KW"/>
</dbReference>
<accession>A0A845A9C5</accession>
<dbReference type="InterPro" id="IPR023214">
    <property type="entry name" value="HAD_sf"/>
</dbReference>
<proteinExistence type="predicted"/>